<dbReference type="GO" id="GO:0019843">
    <property type="term" value="F:rRNA binding"/>
    <property type="evidence" value="ECO:0007669"/>
    <property type="project" value="TreeGrafter"/>
</dbReference>
<evidence type="ECO:0000313" key="6">
    <source>
        <dbReference type="EMBL" id="TNY22412.1"/>
    </source>
</evidence>
<dbReference type="AlphaFoldDB" id="A0A5C5G1Z7"/>
<reference evidence="6 7" key="1">
    <citation type="submission" date="2019-03" db="EMBL/GenBank/DDBJ databases">
        <title>Rhodosporidium diobovatum UCD-FST 08-225 genome sequencing, assembly, and annotation.</title>
        <authorList>
            <person name="Fakankun I.U."/>
            <person name="Fristensky B."/>
            <person name="Levin D.B."/>
        </authorList>
    </citation>
    <scope>NUCLEOTIDE SEQUENCE [LARGE SCALE GENOMIC DNA]</scope>
    <source>
        <strain evidence="6 7">UCD-FST 08-225</strain>
    </source>
</reference>
<feature type="compositionally biased region" description="Basic residues" evidence="5">
    <location>
        <begin position="1"/>
        <end position="11"/>
    </location>
</feature>
<dbReference type="Pfam" id="PF09805">
    <property type="entry name" value="Nop25"/>
    <property type="match status" value="1"/>
</dbReference>
<sequence length="229" mass="25102">MPPPRKSKGKGRARDTGLDANGRPAKIKRVKEVVFDPDARKEYLTGFSKRKKAKQAERRNRAISREKDALRQMRTQVREQRKEQAAHNVRMAKEAYGDADGDEEDDDDESGSEDGSGSGSGSDSDADGGDERELAFEAPDGDLATVVVEPLSLSRSPTPEPLPPAPSTSSAPKPRPAQQTSMYKKRVKNTVQARPKMSREDKKARATGGKKVKKQMANRMKGTKGRAAK</sequence>
<keyword evidence="3" id="KW-0175">Coiled coil</keyword>
<feature type="compositionally biased region" description="Basic and acidic residues" evidence="5">
    <location>
        <begin position="30"/>
        <end position="43"/>
    </location>
</feature>
<feature type="compositionally biased region" description="Basic residues" evidence="5">
    <location>
        <begin position="208"/>
        <end position="229"/>
    </location>
</feature>
<feature type="region of interest" description="Disordered" evidence="5">
    <location>
        <begin position="1"/>
        <end position="229"/>
    </location>
</feature>
<organism evidence="6 7">
    <name type="scientific">Rhodotorula diobovata</name>
    <dbReference type="NCBI Taxonomy" id="5288"/>
    <lineage>
        <taxon>Eukaryota</taxon>
        <taxon>Fungi</taxon>
        <taxon>Dikarya</taxon>
        <taxon>Basidiomycota</taxon>
        <taxon>Pucciniomycotina</taxon>
        <taxon>Microbotryomycetes</taxon>
        <taxon>Sporidiobolales</taxon>
        <taxon>Sporidiobolaceae</taxon>
        <taxon>Rhodotorula</taxon>
    </lineage>
</organism>
<protein>
    <submittedName>
        <fullName evidence="6">Nucleolar protein 12-domain-containing protein</fullName>
    </submittedName>
</protein>
<evidence type="ECO:0000256" key="5">
    <source>
        <dbReference type="SAM" id="MobiDB-lite"/>
    </source>
</evidence>
<evidence type="ECO:0000256" key="2">
    <source>
        <dbReference type="ARBA" id="ARBA00007175"/>
    </source>
</evidence>
<name>A0A5C5G1Z7_9BASI</name>
<comment type="subcellular location">
    <subcellularLocation>
        <location evidence="1">Nucleus</location>
        <location evidence="1">Nucleolus</location>
    </subcellularLocation>
</comment>
<feature type="compositionally biased region" description="Basic and acidic residues" evidence="5">
    <location>
        <begin position="54"/>
        <end position="96"/>
    </location>
</feature>
<gene>
    <name evidence="6" type="ORF">DMC30DRAFT_415078</name>
</gene>
<keyword evidence="4" id="KW-0539">Nucleus</keyword>
<comment type="similarity">
    <text evidence="2">Belongs to the RRP17 family.</text>
</comment>
<comment type="caution">
    <text evidence="6">The sequence shown here is derived from an EMBL/GenBank/DDBJ whole genome shotgun (WGS) entry which is preliminary data.</text>
</comment>
<proteinExistence type="inferred from homology"/>
<dbReference type="OrthoDB" id="551633at2759"/>
<keyword evidence="7" id="KW-1185">Reference proteome</keyword>
<evidence type="ECO:0000313" key="7">
    <source>
        <dbReference type="Proteomes" id="UP000311382"/>
    </source>
</evidence>
<dbReference type="Proteomes" id="UP000311382">
    <property type="component" value="Unassembled WGS sequence"/>
</dbReference>
<dbReference type="STRING" id="5288.A0A5C5G1Z7"/>
<evidence type="ECO:0000256" key="3">
    <source>
        <dbReference type="ARBA" id="ARBA00023054"/>
    </source>
</evidence>
<accession>A0A5C5G1Z7</accession>
<dbReference type="PANTHER" id="PTHR14577:SF0">
    <property type="entry name" value="NUCLEOLAR PROTEIN 12"/>
    <property type="match status" value="1"/>
</dbReference>
<dbReference type="PANTHER" id="PTHR14577">
    <property type="entry name" value="NUCLEOLAR PROTEIN 12"/>
    <property type="match status" value="1"/>
</dbReference>
<dbReference type="EMBL" id="SOZI01000025">
    <property type="protein sequence ID" value="TNY22412.1"/>
    <property type="molecule type" value="Genomic_DNA"/>
</dbReference>
<evidence type="ECO:0000256" key="4">
    <source>
        <dbReference type="ARBA" id="ARBA00023242"/>
    </source>
</evidence>
<dbReference type="InterPro" id="IPR019186">
    <property type="entry name" value="Nucleolar_protein_12"/>
</dbReference>
<feature type="compositionally biased region" description="Acidic residues" evidence="5">
    <location>
        <begin position="97"/>
        <end position="112"/>
    </location>
</feature>
<dbReference type="GO" id="GO:0005730">
    <property type="term" value="C:nucleolus"/>
    <property type="evidence" value="ECO:0007669"/>
    <property type="project" value="UniProtKB-SubCell"/>
</dbReference>
<evidence type="ECO:0000256" key="1">
    <source>
        <dbReference type="ARBA" id="ARBA00004604"/>
    </source>
</evidence>